<dbReference type="Proteomes" id="UP000752013">
    <property type="component" value="Unassembled WGS sequence"/>
</dbReference>
<name>A0A968GC76_9SPIO</name>
<dbReference type="EMBL" id="JAATLK010000001">
    <property type="protein sequence ID" value="NIZ47165.1"/>
    <property type="molecule type" value="Genomic_DNA"/>
</dbReference>
<sequence>MMMNLFVLGLMPAFIGLQFFMSRSPLHILWHVGVGILMFIPFMAIRAFILNAGILIPDNMTFVSQWVVAFTLDYVIVLLYLFPTLLIALRMRIMKKDTVYIISSLAAFFMLDGIVFSLFQTTADGAYELLFRPLYYLFIIIAITQIIRHPSWISALLLGLIALFAPMTDAFIFMNQFLLVGLSVSICIILAILIGVYHFKMCNDGINGYKQAEE</sequence>
<proteinExistence type="predicted"/>
<feature type="transmembrane region" description="Helical" evidence="1">
    <location>
        <begin position="28"/>
        <end position="54"/>
    </location>
</feature>
<keyword evidence="1" id="KW-1133">Transmembrane helix</keyword>
<feature type="transmembrane region" description="Helical" evidence="1">
    <location>
        <begin position="134"/>
        <end position="165"/>
    </location>
</feature>
<gene>
    <name evidence="2" type="ORF">HCT46_04445</name>
</gene>
<accession>A0A968GC76</accession>
<dbReference type="AlphaFoldDB" id="A0A968GC76"/>
<comment type="caution">
    <text evidence="2">The sequence shown here is derived from an EMBL/GenBank/DDBJ whole genome shotgun (WGS) entry which is preliminary data.</text>
</comment>
<feature type="transmembrane region" description="Helical" evidence="1">
    <location>
        <begin position="99"/>
        <end position="119"/>
    </location>
</feature>
<evidence type="ECO:0000313" key="2">
    <source>
        <dbReference type="EMBL" id="NIZ47165.1"/>
    </source>
</evidence>
<protein>
    <submittedName>
        <fullName evidence="2">Uncharacterized protein</fullName>
    </submittedName>
</protein>
<evidence type="ECO:0000313" key="3">
    <source>
        <dbReference type="Proteomes" id="UP000752013"/>
    </source>
</evidence>
<organism evidence="2 3">
    <name type="scientific">Entomospira nematocerorum</name>
    <dbReference type="NCBI Taxonomy" id="2719987"/>
    <lineage>
        <taxon>Bacteria</taxon>
        <taxon>Pseudomonadati</taxon>
        <taxon>Spirochaetota</taxon>
        <taxon>Spirochaetia</taxon>
        <taxon>Spirochaetales</taxon>
        <taxon>Spirochaetaceae</taxon>
        <taxon>Entomospira</taxon>
    </lineage>
</organism>
<keyword evidence="1" id="KW-0812">Transmembrane</keyword>
<evidence type="ECO:0000256" key="1">
    <source>
        <dbReference type="SAM" id="Phobius"/>
    </source>
</evidence>
<dbReference type="RefSeq" id="WP_167703587.1">
    <property type="nucleotide sequence ID" value="NZ_JAATLK010000001.1"/>
</dbReference>
<feature type="transmembrane region" description="Helical" evidence="1">
    <location>
        <begin position="66"/>
        <end position="87"/>
    </location>
</feature>
<keyword evidence="3" id="KW-1185">Reference proteome</keyword>
<feature type="transmembrane region" description="Helical" evidence="1">
    <location>
        <begin position="177"/>
        <end position="199"/>
    </location>
</feature>
<reference evidence="2" key="1">
    <citation type="submission" date="2020-03" db="EMBL/GenBank/DDBJ databases">
        <title>Spirochaetal bacteria isolated from arthropods constitute a novel genus Entomospira genus novum within the order Spirochaetales.</title>
        <authorList>
            <person name="Grana-Miraglia L."/>
            <person name="Sikutova S."/>
            <person name="Fingerle V."/>
            <person name="Sing A."/>
            <person name="Castillo-Ramirez S."/>
            <person name="Margos G."/>
            <person name="Rudolf I."/>
        </authorList>
    </citation>
    <scope>NUCLEOTIDE SEQUENCE</scope>
    <source>
        <strain evidence="2">BR208</strain>
    </source>
</reference>
<keyword evidence="1" id="KW-0472">Membrane</keyword>
<feature type="transmembrane region" description="Helical" evidence="1">
    <location>
        <begin position="6"/>
        <end position="21"/>
    </location>
</feature>